<evidence type="ECO:0000256" key="2">
    <source>
        <dbReference type="ARBA" id="ARBA00007400"/>
    </source>
</evidence>
<dbReference type="KEGG" id="rhp:LPB142_05340"/>
<proteinExistence type="inferred from homology"/>
<feature type="transmembrane region" description="Helical" evidence="7">
    <location>
        <begin position="138"/>
        <end position="154"/>
    </location>
</feature>
<dbReference type="InterPro" id="IPR002656">
    <property type="entry name" value="Acyl_transf_3_dom"/>
</dbReference>
<comment type="similarity">
    <text evidence="2">Belongs to the acyltransferase 3 family.</text>
</comment>
<feature type="domain" description="Acyltransferase 3" evidence="8">
    <location>
        <begin position="21"/>
        <end position="220"/>
    </location>
</feature>
<protein>
    <recommendedName>
        <fullName evidence="8">Acyltransferase 3 domain-containing protein</fullName>
    </recommendedName>
</protein>
<keyword evidence="3" id="KW-1003">Cell membrane</keyword>
<evidence type="ECO:0000256" key="5">
    <source>
        <dbReference type="ARBA" id="ARBA00022989"/>
    </source>
</evidence>
<feature type="transmembrane region" description="Helical" evidence="7">
    <location>
        <begin position="35"/>
        <end position="54"/>
    </location>
</feature>
<dbReference type="PANTHER" id="PTHR40074:SF2">
    <property type="entry name" value="O-ACETYLTRANSFERASE WECH"/>
    <property type="match status" value="1"/>
</dbReference>
<name>A0A1D9MAE7_9RHOB</name>
<evidence type="ECO:0000259" key="8">
    <source>
        <dbReference type="Pfam" id="PF01757"/>
    </source>
</evidence>
<dbReference type="GO" id="GO:0009246">
    <property type="term" value="P:enterobacterial common antigen biosynthetic process"/>
    <property type="evidence" value="ECO:0007669"/>
    <property type="project" value="TreeGrafter"/>
</dbReference>
<keyword evidence="6 7" id="KW-0472">Membrane</keyword>
<evidence type="ECO:0000313" key="9">
    <source>
        <dbReference type="EMBL" id="AOZ68813.1"/>
    </source>
</evidence>
<accession>A0A1D9MAE7</accession>
<gene>
    <name evidence="9" type="ORF">LPB142_05340</name>
</gene>
<feature type="transmembrane region" description="Helical" evidence="7">
    <location>
        <begin position="204"/>
        <end position="226"/>
    </location>
</feature>
<feature type="transmembrane region" description="Helical" evidence="7">
    <location>
        <begin position="166"/>
        <end position="192"/>
    </location>
</feature>
<dbReference type="PANTHER" id="PTHR40074">
    <property type="entry name" value="O-ACETYLTRANSFERASE WECH"/>
    <property type="match status" value="1"/>
</dbReference>
<evidence type="ECO:0000256" key="6">
    <source>
        <dbReference type="ARBA" id="ARBA00023136"/>
    </source>
</evidence>
<keyword evidence="4 7" id="KW-0812">Transmembrane</keyword>
<feature type="transmembrane region" description="Helical" evidence="7">
    <location>
        <begin position="61"/>
        <end position="78"/>
    </location>
</feature>
<dbReference type="AlphaFoldDB" id="A0A1D9MAE7"/>
<reference evidence="9 10" key="1">
    <citation type="submission" date="2016-10" db="EMBL/GenBank/DDBJ databases">
        <title>Rhodobacter sp. LPB0142, isolated from sea water.</title>
        <authorList>
            <person name="Kim E."/>
            <person name="Yi H."/>
        </authorList>
    </citation>
    <scope>NUCLEOTIDE SEQUENCE [LARGE SCALE GENOMIC DNA]</scope>
    <source>
        <strain evidence="9 10">LPB0142</strain>
    </source>
</reference>
<dbReference type="GO" id="GO:0005886">
    <property type="term" value="C:plasma membrane"/>
    <property type="evidence" value="ECO:0007669"/>
    <property type="project" value="UniProtKB-SubCell"/>
</dbReference>
<evidence type="ECO:0000256" key="4">
    <source>
        <dbReference type="ARBA" id="ARBA00022692"/>
    </source>
</evidence>
<dbReference type="GO" id="GO:0016413">
    <property type="term" value="F:O-acetyltransferase activity"/>
    <property type="evidence" value="ECO:0007669"/>
    <property type="project" value="TreeGrafter"/>
</dbReference>
<feature type="transmembrane region" description="Helical" evidence="7">
    <location>
        <begin position="113"/>
        <end position="132"/>
    </location>
</feature>
<evidence type="ECO:0000256" key="3">
    <source>
        <dbReference type="ARBA" id="ARBA00022475"/>
    </source>
</evidence>
<feature type="transmembrane region" description="Helical" evidence="7">
    <location>
        <begin position="84"/>
        <end position="101"/>
    </location>
</feature>
<dbReference type="Pfam" id="PF01757">
    <property type="entry name" value="Acyl_transf_3"/>
    <property type="match status" value="1"/>
</dbReference>
<dbReference type="Proteomes" id="UP000176562">
    <property type="component" value="Chromosome"/>
</dbReference>
<organism evidence="9 10">
    <name type="scientific">Rhodobacter xanthinilyticus</name>
    <dbReference type="NCBI Taxonomy" id="1850250"/>
    <lineage>
        <taxon>Bacteria</taxon>
        <taxon>Pseudomonadati</taxon>
        <taxon>Pseudomonadota</taxon>
        <taxon>Alphaproteobacteria</taxon>
        <taxon>Rhodobacterales</taxon>
        <taxon>Rhodobacter group</taxon>
        <taxon>Rhodobacter</taxon>
    </lineage>
</organism>
<dbReference type="EMBL" id="CP017781">
    <property type="protein sequence ID" value="AOZ68813.1"/>
    <property type="molecule type" value="Genomic_DNA"/>
</dbReference>
<comment type="subcellular location">
    <subcellularLocation>
        <location evidence="1">Cell membrane</location>
        <topology evidence="1">Multi-pass membrane protein</topology>
    </subcellularLocation>
</comment>
<evidence type="ECO:0000256" key="1">
    <source>
        <dbReference type="ARBA" id="ARBA00004651"/>
    </source>
</evidence>
<evidence type="ECO:0000313" key="10">
    <source>
        <dbReference type="Proteomes" id="UP000176562"/>
    </source>
</evidence>
<sequence>MVAAAGGGQIALARGDAVNGNLSVSDLFQIYWKPFGQFWFLYAMFFAQLISFLVWRRVRPLLLVFVGLLTFLGAFYALPKTIMLVSYGLFYFFVGMMAREMKLLEHLGRTWPSVVGLLLAGALGAVFCYVAGVPSYLPIPAALFMVPAVLALSIRLGHALAGGRSVALLVTIGQCSMGIFILHILVIGAVRLAMTKFLKVSDPAVLLTVLTLSATLIPVAVQLVAVRLGIDKLVGLPSSVKRGRGVLRKDVVAG</sequence>
<keyword evidence="10" id="KW-1185">Reference proteome</keyword>
<evidence type="ECO:0000256" key="7">
    <source>
        <dbReference type="SAM" id="Phobius"/>
    </source>
</evidence>
<dbReference type="STRING" id="1850250.LPB142_05340"/>
<keyword evidence="5 7" id="KW-1133">Transmembrane helix</keyword>